<dbReference type="EMBL" id="JAGFNK010000037">
    <property type="protein sequence ID" value="KAI9510650.1"/>
    <property type="molecule type" value="Genomic_DNA"/>
</dbReference>
<comment type="caution">
    <text evidence="1">The sequence shown here is derived from an EMBL/GenBank/DDBJ whole genome shotgun (WGS) entry which is preliminary data.</text>
</comment>
<reference evidence="1" key="1">
    <citation type="submission" date="2021-03" db="EMBL/GenBank/DDBJ databases">
        <title>Evolutionary priming and transition to the ectomycorrhizal habit in an iconic lineage of mushroom-forming fungi: is preadaptation a requirement?</title>
        <authorList>
            <consortium name="DOE Joint Genome Institute"/>
            <person name="Looney B.P."/>
            <person name="Miyauchi S."/>
            <person name="Morin E."/>
            <person name="Drula E."/>
            <person name="Courty P.E."/>
            <person name="Chicoki N."/>
            <person name="Fauchery L."/>
            <person name="Kohler A."/>
            <person name="Kuo A."/>
            <person name="LaButti K."/>
            <person name="Pangilinan J."/>
            <person name="Lipzen A."/>
            <person name="Riley R."/>
            <person name="Andreopoulos W."/>
            <person name="He G."/>
            <person name="Johnson J."/>
            <person name="Barry K.W."/>
            <person name="Grigoriev I.V."/>
            <person name="Nagy L."/>
            <person name="Hibbett D."/>
            <person name="Henrissat B."/>
            <person name="Matheny P.B."/>
            <person name="Labbe J."/>
            <person name="Martin A.F."/>
        </authorList>
    </citation>
    <scope>NUCLEOTIDE SEQUENCE</scope>
    <source>
        <strain evidence="1">BPL698</strain>
    </source>
</reference>
<sequence>MYALPDILFLSAVLAVRAQFVPPSEGPLVASTNYVGASNGSLSKTQVVTGKAFNRFITIWFENTDLSTANSTTTFDDLANQGIRLDQYCSLTHPSQPNYVASVGGDFFGMWDDSLCHIPPNISTVVDLLEEKNISWASYQENIPFDGYEGLSFSSKNYVNTSEPDFVFYVRRHNPTIIYDSVASEPSRLSRHRNFNDFAADVNASALPQWVIVTPNMLNDGRNTSIDYSAQWLEYWLVPLLNDTNFNDNSTLIVLTFDENESDNENNCVLTLLLGGAVPQSLRGTTDLTYYTHYSLLSTIEANWGLGSLGRGDTNKTLSNVFSFVAEATGYTNVNVSSNDILTNATGTIPGPLNPVLYVPFTAPNTAAVGAGGGPVFIGPGMDTSFTVAVAPSPVNLTAQNKTVPWLGPRNGSNAVTNSNGTSGSGTEKSGNGAIKMRGDIVHAAAFGAILSSVAAVLA</sequence>
<name>A0ACC0UFY7_9AGAM</name>
<dbReference type="Proteomes" id="UP001207468">
    <property type="component" value="Unassembled WGS sequence"/>
</dbReference>
<accession>A0ACC0UFY7</accession>
<organism evidence="1 2">
    <name type="scientific">Russula earlei</name>
    <dbReference type="NCBI Taxonomy" id="71964"/>
    <lineage>
        <taxon>Eukaryota</taxon>
        <taxon>Fungi</taxon>
        <taxon>Dikarya</taxon>
        <taxon>Basidiomycota</taxon>
        <taxon>Agaricomycotina</taxon>
        <taxon>Agaricomycetes</taxon>
        <taxon>Russulales</taxon>
        <taxon>Russulaceae</taxon>
        <taxon>Russula</taxon>
    </lineage>
</organism>
<gene>
    <name evidence="1" type="ORF">F5148DRAFT_540609</name>
</gene>
<evidence type="ECO:0000313" key="2">
    <source>
        <dbReference type="Proteomes" id="UP001207468"/>
    </source>
</evidence>
<protein>
    <submittedName>
        <fullName evidence="1">Phosphoesterase family-domain-containing protein</fullName>
    </submittedName>
</protein>
<evidence type="ECO:0000313" key="1">
    <source>
        <dbReference type="EMBL" id="KAI9510650.1"/>
    </source>
</evidence>
<keyword evidence="2" id="KW-1185">Reference proteome</keyword>
<proteinExistence type="predicted"/>